<comment type="caution">
    <text evidence="2">The sequence shown here is derived from an EMBL/GenBank/DDBJ whole genome shotgun (WGS) entry which is preliminary data.</text>
</comment>
<evidence type="ECO:0000259" key="1">
    <source>
        <dbReference type="Pfam" id="PF20091"/>
    </source>
</evidence>
<keyword evidence="3" id="KW-1185">Reference proteome</keyword>
<name>A0ABT1A8E7_9PSEU</name>
<accession>A0ABT1A8E7</accession>
<dbReference type="Pfam" id="PF20091">
    <property type="entry name" value="Abhydrolase_10"/>
    <property type="match status" value="1"/>
</dbReference>
<protein>
    <recommendedName>
        <fullName evidence="1">Alpha/beta hydrolase domain-containing protein</fullName>
    </recommendedName>
</protein>
<evidence type="ECO:0000313" key="2">
    <source>
        <dbReference type="EMBL" id="MCO1659099.1"/>
    </source>
</evidence>
<evidence type="ECO:0000313" key="3">
    <source>
        <dbReference type="Proteomes" id="UP001165283"/>
    </source>
</evidence>
<organism evidence="2 3">
    <name type="scientific">Pseudonocardia humida</name>
    <dbReference type="NCBI Taxonomy" id="2800819"/>
    <lineage>
        <taxon>Bacteria</taxon>
        <taxon>Bacillati</taxon>
        <taxon>Actinomycetota</taxon>
        <taxon>Actinomycetes</taxon>
        <taxon>Pseudonocardiales</taxon>
        <taxon>Pseudonocardiaceae</taxon>
        <taxon>Pseudonocardia</taxon>
    </lineage>
</organism>
<dbReference type="Proteomes" id="UP001165283">
    <property type="component" value="Unassembled WGS sequence"/>
</dbReference>
<dbReference type="InterPro" id="IPR045394">
    <property type="entry name" value="Abhydrolase_dom"/>
</dbReference>
<gene>
    <name evidence="2" type="ORF">KDL28_28920</name>
</gene>
<dbReference type="RefSeq" id="WP_252443739.1">
    <property type="nucleotide sequence ID" value="NZ_JAGSOV010000062.1"/>
</dbReference>
<dbReference type="EMBL" id="JAGSOV010000062">
    <property type="protein sequence ID" value="MCO1659099.1"/>
    <property type="molecule type" value="Genomic_DNA"/>
</dbReference>
<sequence>MIDGPVTGGDHGWAFGRPVVDLAEHGYVEEEFFLSGDATTYRRIEGTGWGRDGRWHAEPKGTQPFTTRMLVYRPADPRRFNGTAVVCWNNVTAGYELFHGETPEILEGGYAFVGATAQRVGVHGFAADPQGLAAWDPQRYGMLDIPADECSYDIFAQVGRAVGADRDTSGVDPLGGLDVRRVIAMGASQSAARLATYVNAIHPLGRVFDGFLLQIYFGAGAPLEGGDRTVSPAAGPGPARLPRGANLLRELDVPVMVVNSELEAIACHGVRQPDTDRFVTWESAGTTHVAVQAQALRNRKYEREFGVAPPLSERMNRIAITPYYDAALHHLNRWAGGGAPAPGQPKIEFAGDEPTVVRDEHGIARGGVRLPQVEAPVATNSSVPVSTDFAGALRGSNRPFTPEQLDALYGDEAGYLARFEAATQRAVEAGVLLPRDAAPAVAEAAAEYRRARAAHRTPIGG</sequence>
<reference evidence="2" key="1">
    <citation type="submission" date="2021-04" db="EMBL/GenBank/DDBJ databases">
        <title>Pseudonocardia sp. nov., isolated from sandy soil of mangrove forest.</title>
        <authorList>
            <person name="Zan Z."/>
            <person name="Huang R."/>
            <person name="Liu W."/>
        </authorList>
    </citation>
    <scope>NUCLEOTIDE SEQUENCE</scope>
    <source>
        <strain evidence="2">S2-4</strain>
    </source>
</reference>
<feature type="domain" description="Alpha/beta hydrolase" evidence="1">
    <location>
        <begin position="3"/>
        <end position="441"/>
    </location>
</feature>
<proteinExistence type="predicted"/>